<evidence type="ECO:0000259" key="13">
    <source>
        <dbReference type="SMART" id="SM00085"/>
    </source>
</evidence>
<dbReference type="SUPFAM" id="SSF48619">
    <property type="entry name" value="Phospholipase A2, PLA2"/>
    <property type="match status" value="1"/>
</dbReference>
<dbReference type="GO" id="GO:0005576">
    <property type="term" value="C:extracellular region"/>
    <property type="evidence" value="ECO:0007669"/>
    <property type="project" value="UniProtKB-SubCell"/>
</dbReference>
<feature type="disulfide bond" evidence="9">
    <location>
        <begin position="154"/>
        <end position="211"/>
    </location>
</feature>
<reference evidence="14" key="2">
    <citation type="submission" date="2025-08" db="UniProtKB">
        <authorList>
            <consortium name="Ensembl"/>
        </authorList>
    </citation>
    <scope>IDENTIFICATION</scope>
</reference>
<protein>
    <recommendedName>
        <fullName evidence="11">Phospholipase A2</fullName>
        <ecNumber evidence="11">3.1.1.4</ecNumber>
    </recommendedName>
</protein>
<keyword evidence="11" id="KW-0378">Hydrolase</keyword>
<comment type="cofactor">
    <cofactor evidence="8">
        <name>Ca(2+)</name>
        <dbReference type="ChEBI" id="CHEBI:29108"/>
    </cofactor>
    <text evidence="8">Binds 1 Ca(2+) ion per subunit.</text>
</comment>
<comment type="subcellular location">
    <subcellularLocation>
        <location evidence="1 11">Secreted</location>
    </subcellularLocation>
</comment>
<comment type="catalytic activity">
    <reaction evidence="6">
        <text>1-hexadecanoyl-2-(9Z,12Z-octadecadienoyl)-sn-glycero-3-phosphoethanolamine + H2O = 1-hexadecanoyl-sn-glycero-3-phosphoethanolamine + (9Z,12Z)-octadecadienoate + H(+)</text>
        <dbReference type="Rhea" id="RHEA:40815"/>
        <dbReference type="ChEBI" id="CHEBI:15377"/>
        <dbReference type="ChEBI" id="CHEBI:15378"/>
        <dbReference type="ChEBI" id="CHEBI:30245"/>
        <dbReference type="ChEBI" id="CHEBI:73004"/>
        <dbReference type="ChEBI" id="CHEBI:73008"/>
    </reaction>
    <physiologicalReaction direction="left-to-right" evidence="6">
        <dbReference type="Rhea" id="RHEA:40816"/>
    </physiologicalReaction>
</comment>
<keyword evidence="11" id="KW-0443">Lipid metabolism</keyword>
<feature type="binding site" evidence="8">
    <location>
        <position position="142"/>
    </location>
    <ligand>
        <name>Ca(2+)</name>
        <dbReference type="ChEBI" id="CHEBI:29108"/>
    </ligand>
</feature>
<feature type="binding site" evidence="8">
    <location>
        <position position="140"/>
    </location>
    <ligand>
        <name>Ca(2+)</name>
        <dbReference type="ChEBI" id="CHEBI:29108"/>
    </ligand>
</feature>
<evidence type="ECO:0000256" key="8">
    <source>
        <dbReference type="PIRSR" id="PIRSR601211-2"/>
    </source>
</evidence>
<keyword evidence="4 9" id="KW-1015">Disulfide bond</keyword>
<dbReference type="GO" id="GO:0016042">
    <property type="term" value="P:lipid catabolic process"/>
    <property type="evidence" value="ECO:0007669"/>
    <property type="project" value="InterPro"/>
</dbReference>
<feature type="active site" evidence="7">
    <location>
        <position position="205"/>
    </location>
</feature>
<evidence type="ECO:0000256" key="7">
    <source>
        <dbReference type="PIRSR" id="PIRSR601211-1"/>
    </source>
</evidence>
<feature type="compositionally biased region" description="Low complexity" evidence="12">
    <location>
        <begin position="75"/>
        <end position="85"/>
    </location>
</feature>
<dbReference type="PROSITE" id="PS00118">
    <property type="entry name" value="PA2_HIS"/>
    <property type="match status" value="1"/>
</dbReference>
<dbReference type="Pfam" id="PF00068">
    <property type="entry name" value="Phospholip_A2_1"/>
    <property type="match status" value="1"/>
</dbReference>
<evidence type="ECO:0000256" key="3">
    <source>
        <dbReference type="ARBA" id="ARBA00022525"/>
    </source>
</evidence>
<reference evidence="14" key="1">
    <citation type="submission" date="2019-03" db="EMBL/GenBank/DDBJ databases">
        <title>Genome sequencing and reference-guided assembly of Black Bengal Goat (Capra hircus).</title>
        <authorList>
            <person name="Siddiki A.Z."/>
            <person name="Baten A."/>
            <person name="Billah M."/>
            <person name="Alam M.A.U."/>
            <person name="Shawrob K.S.M."/>
            <person name="Saha S."/>
            <person name="Chowdhury M."/>
            <person name="Rahman A.H."/>
            <person name="Stear M."/>
            <person name="Miah G."/>
            <person name="Das G.B."/>
            <person name="Hossain M.M."/>
            <person name="Kumkum M."/>
            <person name="Islam M.S."/>
            <person name="Mollah A.M."/>
            <person name="Ahsan A."/>
            <person name="Tusar F."/>
            <person name="Khan M.K.I."/>
        </authorList>
    </citation>
    <scope>NUCLEOTIDE SEQUENCE [LARGE SCALE GENOMIC DNA]</scope>
</reference>
<proteinExistence type="inferred from homology"/>
<dbReference type="InterPro" id="IPR016090">
    <property type="entry name" value="PLA2-like_dom"/>
</dbReference>
<dbReference type="InterPro" id="IPR001211">
    <property type="entry name" value="PLA2"/>
</dbReference>
<keyword evidence="8 11" id="KW-0106">Calcium</keyword>
<feature type="disulfide bond" evidence="9">
    <location>
        <begin position="139"/>
        <end position="155"/>
    </location>
</feature>
<feature type="binding site" evidence="8">
    <location>
        <position position="159"/>
    </location>
    <ligand>
        <name>Ca(2+)</name>
        <dbReference type="ChEBI" id="CHEBI:29108"/>
    </ligand>
</feature>
<dbReference type="GO" id="GO:0050482">
    <property type="term" value="P:arachidonate secretion"/>
    <property type="evidence" value="ECO:0007669"/>
    <property type="project" value="InterPro"/>
</dbReference>
<feature type="disulfide bond" evidence="9">
    <location>
        <begin position="160"/>
        <end position="236"/>
    </location>
</feature>
<dbReference type="EC" id="3.1.1.4" evidence="11"/>
<dbReference type="GO" id="GO:0005543">
    <property type="term" value="F:phospholipid binding"/>
    <property type="evidence" value="ECO:0007669"/>
    <property type="project" value="TreeGrafter"/>
</dbReference>
<feature type="domain" description="Phospholipase A2-like central" evidence="13">
    <location>
        <begin position="112"/>
        <end position="230"/>
    </location>
</feature>
<dbReference type="Ensembl" id="ENSCHIT00010023659.1">
    <property type="protein sequence ID" value="ENSCHIP00010016937.1"/>
    <property type="gene ID" value="ENSCHIG00010012304.1"/>
</dbReference>
<dbReference type="PRINTS" id="PR00389">
    <property type="entry name" value="PHPHLIPASEA2"/>
</dbReference>
<keyword evidence="3 11" id="KW-0964">Secreted</keyword>
<comment type="catalytic activity">
    <reaction evidence="11">
        <text>a 1,2-diacyl-sn-glycero-3-phosphocholine + H2O = a 1-acyl-sn-glycero-3-phosphocholine + a fatty acid + H(+)</text>
        <dbReference type="Rhea" id="RHEA:15801"/>
        <dbReference type="ChEBI" id="CHEBI:15377"/>
        <dbReference type="ChEBI" id="CHEBI:15378"/>
        <dbReference type="ChEBI" id="CHEBI:28868"/>
        <dbReference type="ChEBI" id="CHEBI:57643"/>
        <dbReference type="ChEBI" id="CHEBI:58168"/>
        <dbReference type="EC" id="3.1.1.4"/>
    </reaction>
</comment>
<keyword evidence="8" id="KW-0479">Metal-binding</keyword>
<feature type="region of interest" description="Disordered" evidence="12">
    <location>
        <begin position="46"/>
        <end position="86"/>
    </location>
</feature>
<evidence type="ECO:0000256" key="1">
    <source>
        <dbReference type="ARBA" id="ARBA00004613"/>
    </source>
</evidence>
<dbReference type="CDD" id="cd00125">
    <property type="entry name" value="PLA2c"/>
    <property type="match status" value="1"/>
</dbReference>
<evidence type="ECO:0000256" key="9">
    <source>
        <dbReference type="PIRSR" id="PIRSR601211-3"/>
    </source>
</evidence>
<name>A0A8C2QYA7_CAPHI</name>
<comment type="similarity">
    <text evidence="2 10">Belongs to the phospholipase A2 family.</text>
</comment>
<dbReference type="GO" id="GO:0047498">
    <property type="term" value="F:calcium-dependent phospholipase A2 activity"/>
    <property type="evidence" value="ECO:0007669"/>
    <property type="project" value="TreeGrafter"/>
</dbReference>
<feature type="disulfide bond" evidence="9">
    <location>
        <begin position="170"/>
        <end position="197"/>
    </location>
</feature>
<evidence type="ECO:0000256" key="2">
    <source>
        <dbReference type="ARBA" id="ARBA00007056"/>
    </source>
</evidence>
<evidence type="ECO:0000256" key="10">
    <source>
        <dbReference type="RuleBase" id="RU003654"/>
    </source>
</evidence>
<dbReference type="GO" id="GO:0006644">
    <property type="term" value="P:phospholipid metabolic process"/>
    <property type="evidence" value="ECO:0007669"/>
    <property type="project" value="InterPro"/>
</dbReference>
<sequence length="246" mass="27412">MCHLLSAQGHCPATPLPVCSSETLGPVPRSLRSGLRTLRALCRWPPRTQKMPDGAPANPKGCKKKGLVRHPPGRRGPSIRTSSRTSRSRLRMKSFITITILASSVLPAAHSSLLNLKSMVETVTGRNAILSFVGYGCYCGLGGRGLPMDEVDWCCHAHDCCYQKLFDLGCHTYVDHYDYTIENSTTIVCSELNQTECDKQTCECDRSVALCFQQQMYREEHRNYLNIYCQGPTPRCSVYEPRPAPP</sequence>
<dbReference type="PANTHER" id="PTHR11716:SF8">
    <property type="entry name" value="GROUP IIF SECRETORY PHOSPHOLIPASE A2"/>
    <property type="match status" value="1"/>
</dbReference>
<dbReference type="Gene3D" id="1.20.90.10">
    <property type="entry name" value="Phospholipase A2 domain"/>
    <property type="match status" value="1"/>
</dbReference>
<dbReference type="GO" id="GO:0005509">
    <property type="term" value="F:calcium ion binding"/>
    <property type="evidence" value="ECO:0007669"/>
    <property type="project" value="InterPro"/>
</dbReference>
<evidence type="ECO:0000256" key="12">
    <source>
        <dbReference type="SAM" id="MobiDB-lite"/>
    </source>
</evidence>
<evidence type="ECO:0000256" key="4">
    <source>
        <dbReference type="ARBA" id="ARBA00023157"/>
    </source>
</evidence>
<dbReference type="InterPro" id="IPR036444">
    <property type="entry name" value="PLipase_A2_dom_sf"/>
</dbReference>
<evidence type="ECO:0000256" key="6">
    <source>
        <dbReference type="ARBA" id="ARBA00049039"/>
    </source>
</evidence>
<comment type="catalytic activity">
    <reaction evidence="5">
        <text>1-hexadecanoyl-2-(9Z-octadecenoyl)-sn-glycero-3-phosphocholine + H2O = 1-hexadecanoyl-sn-glycero-3-phosphocholine + (9Z)-octadecenoate + H(+)</text>
        <dbReference type="Rhea" id="RHEA:38779"/>
        <dbReference type="ChEBI" id="CHEBI:15377"/>
        <dbReference type="ChEBI" id="CHEBI:15378"/>
        <dbReference type="ChEBI" id="CHEBI:30823"/>
        <dbReference type="ChEBI" id="CHEBI:72998"/>
        <dbReference type="ChEBI" id="CHEBI:73001"/>
    </reaction>
    <physiologicalReaction direction="left-to-right" evidence="5">
        <dbReference type="Rhea" id="RHEA:38780"/>
    </physiologicalReaction>
</comment>
<evidence type="ECO:0000256" key="11">
    <source>
        <dbReference type="RuleBase" id="RU361236"/>
    </source>
</evidence>
<feature type="active site" evidence="7">
    <location>
        <position position="158"/>
    </location>
</feature>
<dbReference type="SMART" id="SM00085">
    <property type="entry name" value="PA2c"/>
    <property type="match status" value="1"/>
</dbReference>
<feature type="disulfide bond" evidence="9">
    <location>
        <begin position="161"/>
        <end position="204"/>
    </location>
</feature>
<dbReference type="AlphaFoldDB" id="A0A8C2QYA7"/>
<dbReference type="PANTHER" id="PTHR11716">
    <property type="entry name" value="PHOSPHOLIPASE A2 FAMILY MEMBER"/>
    <property type="match status" value="1"/>
</dbReference>
<feature type="binding site" evidence="8">
    <location>
        <position position="138"/>
    </location>
    <ligand>
        <name>Ca(2+)</name>
        <dbReference type="ChEBI" id="CHEBI:29108"/>
    </ligand>
</feature>
<feature type="disulfide bond" evidence="9">
    <location>
        <begin position="189"/>
        <end position="202"/>
    </location>
</feature>
<dbReference type="FunFam" id="1.20.90.10:FF:000001">
    <property type="entry name" value="Basic phospholipase A2 homolog"/>
    <property type="match status" value="1"/>
</dbReference>
<feature type="compositionally biased region" description="Basic residues" evidence="12">
    <location>
        <begin position="61"/>
        <end position="73"/>
    </location>
</feature>
<organism evidence="14">
    <name type="scientific">Capra hircus</name>
    <name type="common">Goat</name>
    <dbReference type="NCBI Taxonomy" id="9925"/>
    <lineage>
        <taxon>Eukaryota</taxon>
        <taxon>Metazoa</taxon>
        <taxon>Chordata</taxon>
        <taxon>Craniata</taxon>
        <taxon>Vertebrata</taxon>
        <taxon>Euteleostomi</taxon>
        <taxon>Mammalia</taxon>
        <taxon>Eutheria</taxon>
        <taxon>Laurasiatheria</taxon>
        <taxon>Artiodactyla</taxon>
        <taxon>Ruminantia</taxon>
        <taxon>Pecora</taxon>
        <taxon>Bovidae</taxon>
        <taxon>Caprinae</taxon>
        <taxon>Capra</taxon>
    </lineage>
</organism>
<evidence type="ECO:0000256" key="5">
    <source>
        <dbReference type="ARBA" id="ARBA00048699"/>
    </source>
</evidence>
<accession>A0A8C2QYA7</accession>
<dbReference type="InterPro" id="IPR033113">
    <property type="entry name" value="PLA2_histidine"/>
</dbReference>
<evidence type="ECO:0000313" key="14">
    <source>
        <dbReference type="Ensembl" id="ENSCHIP00010016937.1"/>
    </source>
</evidence>
<feature type="disulfide bond" evidence="9">
    <location>
        <begin position="137"/>
        <end position="229"/>
    </location>
</feature>